<dbReference type="InterPro" id="IPR001750">
    <property type="entry name" value="ND/Mrp_TM"/>
</dbReference>
<organism evidence="12 13">
    <name type="scientific">Paraburkholderia tagetis</name>
    <dbReference type="NCBI Taxonomy" id="2913261"/>
    <lineage>
        <taxon>Bacteria</taxon>
        <taxon>Pseudomonadati</taxon>
        <taxon>Pseudomonadota</taxon>
        <taxon>Betaproteobacteria</taxon>
        <taxon>Burkholderiales</taxon>
        <taxon>Burkholderiaceae</taxon>
        <taxon>Paraburkholderia</taxon>
    </lineage>
</organism>
<feature type="transmembrane region" description="Helical" evidence="9">
    <location>
        <begin position="6"/>
        <end position="24"/>
    </location>
</feature>
<dbReference type="EC" id="1.6.5.11" evidence="12"/>
<dbReference type="NCBIfam" id="TIGR01972">
    <property type="entry name" value="NDH_I_M"/>
    <property type="match status" value="1"/>
</dbReference>
<feature type="domain" description="NADH:ubiquinone oxidoreductase chain 4 N-terminal" evidence="11">
    <location>
        <begin position="70"/>
        <end position="126"/>
    </location>
</feature>
<dbReference type="EMBL" id="JAKLJA010000044">
    <property type="protein sequence ID" value="MCG5077911.1"/>
    <property type="molecule type" value="Genomic_DNA"/>
</dbReference>
<evidence type="ECO:0000256" key="7">
    <source>
        <dbReference type="ARBA" id="ARBA00023136"/>
    </source>
</evidence>
<feature type="transmembrane region" description="Helical" evidence="9">
    <location>
        <begin position="207"/>
        <end position="225"/>
    </location>
</feature>
<name>A0A9X1UM42_9BURK</name>
<dbReference type="Proteomes" id="UP001139308">
    <property type="component" value="Unassembled WGS sequence"/>
</dbReference>
<feature type="transmembrane region" description="Helical" evidence="9">
    <location>
        <begin position="237"/>
        <end position="260"/>
    </location>
</feature>
<comment type="caution">
    <text evidence="12">The sequence shown here is derived from an EMBL/GenBank/DDBJ whole genome shotgun (WGS) entry which is preliminary data.</text>
</comment>
<dbReference type="GO" id="GO:0008137">
    <property type="term" value="F:NADH dehydrogenase (ubiquinone) activity"/>
    <property type="evidence" value="ECO:0007669"/>
    <property type="project" value="InterPro"/>
</dbReference>
<evidence type="ECO:0000313" key="13">
    <source>
        <dbReference type="Proteomes" id="UP001139308"/>
    </source>
</evidence>
<evidence type="ECO:0000313" key="12">
    <source>
        <dbReference type="EMBL" id="MCG5077911.1"/>
    </source>
</evidence>
<dbReference type="InterPro" id="IPR010227">
    <property type="entry name" value="NADH_Q_OxRdtase_chainM/4"/>
</dbReference>
<keyword evidence="4" id="KW-1278">Translocase</keyword>
<dbReference type="GO" id="GO:0003954">
    <property type="term" value="F:NADH dehydrogenase activity"/>
    <property type="evidence" value="ECO:0007669"/>
    <property type="project" value="TreeGrafter"/>
</dbReference>
<evidence type="ECO:0000256" key="5">
    <source>
        <dbReference type="ARBA" id="ARBA00022989"/>
    </source>
</evidence>
<comment type="subcellular location">
    <subcellularLocation>
        <location evidence="1">Endomembrane system</location>
        <topology evidence="1">Multi-pass membrane protein</topology>
    </subcellularLocation>
    <subcellularLocation>
        <location evidence="8">Membrane</location>
        <topology evidence="8">Multi-pass membrane protein</topology>
    </subcellularLocation>
</comment>
<evidence type="ECO:0000256" key="3">
    <source>
        <dbReference type="ARBA" id="ARBA00022692"/>
    </source>
</evidence>
<feature type="transmembrane region" description="Helical" evidence="9">
    <location>
        <begin position="36"/>
        <end position="55"/>
    </location>
</feature>
<protein>
    <submittedName>
        <fullName evidence="12">NADH-quinone oxidoreductase subunit M</fullName>
        <ecNumber evidence="12">1.6.5.11</ecNumber>
    </submittedName>
</protein>
<accession>A0A9X1UM42</accession>
<dbReference type="NCBIfam" id="NF004501">
    <property type="entry name" value="PRK05846.1-5"/>
    <property type="match status" value="1"/>
</dbReference>
<gene>
    <name evidence="12" type="ORF">L5014_31985</name>
</gene>
<evidence type="ECO:0000256" key="8">
    <source>
        <dbReference type="RuleBase" id="RU000320"/>
    </source>
</evidence>
<keyword evidence="7 9" id="KW-0472">Membrane</keyword>
<keyword evidence="12" id="KW-0560">Oxidoreductase</keyword>
<dbReference type="Pfam" id="PF01059">
    <property type="entry name" value="Oxidored_q5_N"/>
    <property type="match status" value="1"/>
</dbReference>
<feature type="transmembrane region" description="Helical" evidence="9">
    <location>
        <begin position="375"/>
        <end position="396"/>
    </location>
</feature>
<keyword evidence="5 9" id="KW-1133">Transmembrane helix</keyword>
<dbReference type="RefSeq" id="WP_238467799.1">
    <property type="nucleotide sequence ID" value="NZ_JAKLJA010000044.1"/>
</dbReference>
<dbReference type="GO" id="GO:0016020">
    <property type="term" value="C:membrane"/>
    <property type="evidence" value="ECO:0007669"/>
    <property type="project" value="UniProtKB-SubCell"/>
</dbReference>
<dbReference type="InterPro" id="IPR003918">
    <property type="entry name" value="NADH_UbQ_OxRdtase"/>
</dbReference>
<sequence>MHATPILSIAIWMPIVFGIIVLVVGSFRSSSADRWIALIGSVLSFLVTLPLVSGFDTTTAALQFEEKSVWIERFNIAYHLGVDGISLWLVVLTALITVIVVIAGWQVIQKNVAQYYAAFLILSGLMVGVFCAADGLLFYVFFEATLIPMYIIIGVWGGPNRVYAAFKFFLYTLAGSLLMLIALLYLYRVTGTFDLATWQDAKLAMTPQILLFIAFFFAFAVKVPMWPVHTWLPDAHVEAPTGGSVVLAAIMLKLGAYGFLRFSLPVTPDASHYLAPVIITLSLIAVIYIGLVAIVQSDMKKLVAYSSIAHMGFVTLGFFMFGPSSQLAVEGAIVQMISHGFVSGAMFLCIGVLYDRMHTRDIADYGGVVNTMPKFAALAMLFAMANCGLPGTSGFVGEFMVILAAVKFNFWIAFGAAFTLILGAAYTLWLYKRVYFGAVANDHVRELKDISCREYFILGVLALLTLFMGVYPKPFTDVMHVSVENLLSHVAVSKLPLSQ</sequence>
<feature type="domain" description="NADH:quinone oxidoreductase/Mrp antiporter transmembrane" evidence="10">
    <location>
        <begin position="133"/>
        <end position="418"/>
    </location>
</feature>
<dbReference type="GO" id="GO:0012505">
    <property type="term" value="C:endomembrane system"/>
    <property type="evidence" value="ECO:0007669"/>
    <property type="project" value="UniProtKB-SubCell"/>
</dbReference>
<keyword evidence="3 8" id="KW-0812">Transmembrane</keyword>
<dbReference type="PANTHER" id="PTHR43507:SF1">
    <property type="entry name" value="NADH-UBIQUINONE OXIDOREDUCTASE CHAIN 4"/>
    <property type="match status" value="1"/>
</dbReference>
<evidence type="ECO:0000256" key="4">
    <source>
        <dbReference type="ARBA" id="ARBA00022967"/>
    </source>
</evidence>
<evidence type="ECO:0000256" key="9">
    <source>
        <dbReference type="SAM" id="Phobius"/>
    </source>
</evidence>
<dbReference type="InterPro" id="IPR000260">
    <property type="entry name" value="NADH4_N"/>
</dbReference>
<feature type="transmembrane region" description="Helical" evidence="9">
    <location>
        <begin position="112"/>
        <end position="130"/>
    </location>
</feature>
<comment type="similarity">
    <text evidence="2">Belongs to the complex I subunit 4 family.</text>
</comment>
<proteinExistence type="inferred from homology"/>
<keyword evidence="13" id="KW-1185">Reference proteome</keyword>
<feature type="transmembrane region" description="Helical" evidence="9">
    <location>
        <begin position="408"/>
        <end position="431"/>
    </location>
</feature>
<feature type="transmembrane region" description="Helical" evidence="9">
    <location>
        <begin position="333"/>
        <end position="354"/>
    </location>
</feature>
<dbReference type="GO" id="GO:0048039">
    <property type="term" value="F:ubiquinone binding"/>
    <property type="evidence" value="ECO:0007669"/>
    <property type="project" value="TreeGrafter"/>
</dbReference>
<evidence type="ECO:0000259" key="11">
    <source>
        <dbReference type="Pfam" id="PF01059"/>
    </source>
</evidence>
<dbReference type="Pfam" id="PF00361">
    <property type="entry name" value="Proton_antipo_M"/>
    <property type="match status" value="1"/>
</dbReference>
<dbReference type="PRINTS" id="PR01437">
    <property type="entry name" value="NUOXDRDTASE4"/>
</dbReference>
<evidence type="ECO:0000256" key="1">
    <source>
        <dbReference type="ARBA" id="ARBA00004127"/>
    </source>
</evidence>
<feature type="transmembrane region" description="Helical" evidence="9">
    <location>
        <begin position="452"/>
        <end position="471"/>
    </location>
</feature>
<dbReference type="GO" id="GO:0042773">
    <property type="term" value="P:ATP synthesis coupled electron transport"/>
    <property type="evidence" value="ECO:0007669"/>
    <property type="project" value="InterPro"/>
</dbReference>
<dbReference type="NCBIfam" id="NF004499">
    <property type="entry name" value="PRK05846.1-3"/>
    <property type="match status" value="1"/>
</dbReference>
<reference evidence="12" key="1">
    <citation type="submission" date="2022-01" db="EMBL/GenBank/DDBJ databases">
        <title>Genome sequence and assembly of Parabukholderia sp. RG36.</title>
        <authorList>
            <person name="Chhetri G."/>
        </authorList>
    </citation>
    <scope>NUCLEOTIDE SEQUENCE</scope>
    <source>
        <strain evidence="12">RG36</strain>
    </source>
</reference>
<evidence type="ECO:0000256" key="2">
    <source>
        <dbReference type="ARBA" id="ARBA00009025"/>
    </source>
</evidence>
<dbReference type="AlphaFoldDB" id="A0A9X1UM42"/>
<feature type="transmembrane region" description="Helical" evidence="9">
    <location>
        <begin position="302"/>
        <end position="321"/>
    </location>
</feature>
<keyword evidence="6" id="KW-0520">NAD</keyword>
<evidence type="ECO:0000256" key="6">
    <source>
        <dbReference type="ARBA" id="ARBA00023027"/>
    </source>
</evidence>
<feature type="transmembrane region" description="Helical" evidence="9">
    <location>
        <begin position="272"/>
        <end position="295"/>
    </location>
</feature>
<dbReference type="PANTHER" id="PTHR43507">
    <property type="entry name" value="NADH-UBIQUINONE OXIDOREDUCTASE CHAIN 4"/>
    <property type="match status" value="1"/>
</dbReference>
<dbReference type="GO" id="GO:0015990">
    <property type="term" value="P:electron transport coupled proton transport"/>
    <property type="evidence" value="ECO:0007669"/>
    <property type="project" value="TreeGrafter"/>
</dbReference>
<feature type="transmembrane region" description="Helical" evidence="9">
    <location>
        <begin position="85"/>
        <end position="105"/>
    </location>
</feature>
<feature type="transmembrane region" description="Helical" evidence="9">
    <location>
        <begin position="136"/>
        <end position="156"/>
    </location>
</feature>
<evidence type="ECO:0000259" key="10">
    <source>
        <dbReference type="Pfam" id="PF00361"/>
    </source>
</evidence>
<feature type="transmembrane region" description="Helical" evidence="9">
    <location>
        <begin position="168"/>
        <end position="187"/>
    </location>
</feature>